<keyword evidence="2" id="KW-1185">Reference proteome</keyword>
<gene>
    <name evidence="1" type="ORF">FIE12Z_9377</name>
</gene>
<protein>
    <recommendedName>
        <fullName evidence="3">Arrestin-like N-terminal domain-containing protein</fullName>
    </recommendedName>
</protein>
<dbReference type="InterPro" id="IPR039634">
    <property type="entry name" value="Bul1-like"/>
</dbReference>
<evidence type="ECO:0008006" key="3">
    <source>
        <dbReference type="Google" id="ProtNLM"/>
    </source>
</evidence>
<reference evidence="1 2" key="1">
    <citation type="journal article" date="2018" name="PLoS Pathog.">
        <title>Evolution of structural diversity of trichothecenes, a family of toxins produced by plant pathogenic and entomopathogenic fungi.</title>
        <authorList>
            <person name="Proctor R.H."/>
            <person name="McCormick S.P."/>
            <person name="Kim H.S."/>
            <person name="Cardoza R.E."/>
            <person name="Stanley A.M."/>
            <person name="Lindo L."/>
            <person name="Kelly A."/>
            <person name="Brown D.W."/>
            <person name="Lee T."/>
            <person name="Vaughan M.M."/>
            <person name="Alexander N.J."/>
            <person name="Busman M."/>
            <person name="Gutierrez S."/>
        </authorList>
    </citation>
    <scope>NUCLEOTIDE SEQUENCE [LARGE SCALE GENOMIC DNA]</scope>
    <source>
        <strain evidence="1 2">NRRL 13405</strain>
    </source>
</reference>
<comment type="caution">
    <text evidence="1">The sequence shown here is derived from an EMBL/GenBank/DDBJ whole genome shotgun (WGS) entry which is preliminary data.</text>
</comment>
<dbReference type="AlphaFoldDB" id="A0A395MEL7"/>
<dbReference type="STRING" id="2594813.A0A395MEL7"/>
<organism evidence="1 2">
    <name type="scientific">Fusarium flagelliforme</name>
    <dbReference type="NCBI Taxonomy" id="2675880"/>
    <lineage>
        <taxon>Eukaryota</taxon>
        <taxon>Fungi</taxon>
        <taxon>Dikarya</taxon>
        <taxon>Ascomycota</taxon>
        <taxon>Pezizomycotina</taxon>
        <taxon>Sordariomycetes</taxon>
        <taxon>Hypocreomycetidae</taxon>
        <taxon>Hypocreales</taxon>
        <taxon>Nectriaceae</taxon>
        <taxon>Fusarium</taxon>
        <taxon>Fusarium incarnatum-equiseti species complex</taxon>
    </lineage>
</organism>
<accession>A0A395MEL7</accession>
<dbReference type="EMBL" id="PXXK01000304">
    <property type="protein sequence ID" value="RFN46367.1"/>
    <property type="molecule type" value="Genomic_DNA"/>
</dbReference>
<evidence type="ECO:0000313" key="2">
    <source>
        <dbReference type="Proteomes" id="UP000265631"/>
    </source>
</evidence>
<dbReference type="PANTHER" id="PTHR31904:SF1">
    <property type="entry name" value="BYPASS OF STOP CODON PROTEIN 5-RELATED"/>
    <property type="match status" value="1"/>
</dbReference>
<dbReference type="Proteomes" id="UP000265631">
    <property type="component" value="Unassembled WGS sequence"/>
</dbReference>
<dbReference type="PANTHER" id="PTHR31904">
    <property type="entry name" value="BYPASS OF STOP CODON PROTEIN 5-RELATED"/>
    <property type="match status" value="1"/>
</dbReference>
<name>A0A395MEL7_9HYPO</name>
<evidence type="ECO:0000313" key="1">
    <source>
        <dbReference type="EMBL" id="RFN46367.1"/>
    </source>
</evidence>
<proteinExistence type="predicted"/>
<sequence>MPISDEFLPAGRVLEAGVFYNIPFMFKIPQDLSLHACNHQRPAVKERHLIAPPSLGSWTKNDFTYGSTYVDYVIRARLVLRTKGCGEGKFVDQNISLNVIPIIPDQPPIAVASLNSQYCLSQTKTIRRNLIGAKEGTLKVWTTQPRPVTLHLDHLQTSDSELAINFEYTPSSPRSTPPQIRVKGAVIEAITSFWTGPVGYLPDHDEKLPSAISPVAPWTDSYPLPLRGVGEVTWEKVVYFGPSAESERRASEPIQVIPDHPSMQRSSHTTASSIDIAYNQLEPPPWKATLTQPFVLPTEKLLFLPTFHSCSTISLIVPFQITSEGLITTNSPRLPVYYDDENEPIGDSPPPYRK</sequence>